<accession>A0A4Q9LPX8</accession>
<protein>
    <submittedName>
        <fullName evidence="6">GDA1/CD39-like nucleoside phosphatase</fullName>
    </submittedName>
</protein>
<evidence type="ECO:0000256" key="1">
    <source>
        <dbReference type="ARBA" id="ARBA00009283"/>
    </source>
</evidence>
<feature type="active site" description="Proton acceptor" evidence="3">
    <location>
        <position position="163"/>
    </location>
</feature>
<dbReference type="OrthoDB" id="6372431at2759"/>
<dbReference type="VEuPathDB" id="MicrosporidiaDB:CWI38_1901p0020"/>
<keyword evidence="4" id="KW-0547">Nucleotide-binding</keyword>
<evidence type="ECO:0000256" key="4">
    <source>
        <dbReference type="PIRSR" id="PIRSR600407-2"/>
    </source>
</evidence>
<dbReference type="Gene3D" id="3.30.420.150">
    <property type="entry name" value="Exopolyphosphatase. Domain 2"/>
    <property type="match status" value="1"/>
</dbReference>
<comment type="caution">
    <text evidence="6">The sequence shown here is derived from an EMBL/GenBank/DDBJ whole genome shotgun (WGS) entry which is preliminary data.</text>
</comment>
<keyword evidence="2" id="KW-0378">Hydrolase</keyword>
<dbReference type="CDD" id="cd24003">
    <property type="entry name" value="ASKHA_NBD_GDA1_CD39_NTPase"/>
    <property type="match status" value="1"/>
</dbReference>
<feature type="signal peptide" evidence="5">
    <location>
        <begin position="1"/>
        <end position="23"/>
    </location>
</feature>
<feature type="chain" id="PRO_5020518711" evidence="5">
    <location>
        <begin position="24"/>
        <end position="409"/>
    </location>
</feature>
<dbReference type="Gene3D" id="3.30.420.40">
    <property type="match status" value="1"/>
</dbReference>
<comment type="similarity">
    <text evidence="1">Belongs to the GDA1/CD39 NTPase family.</text>
</comment>
<gene>
    <name evidence="6" type="ORF">CWI38_1901p0020</name>
</gene>
<dbReference type="AlphaFoldDB" id="A0A4Q9LPX8"/>
<evidence type="ECO:0000313" key="7">
    <source>
        <dbReference type="Proteomes" id="UP000292282"/>
    </source>
</evidence>
<organism evidence="6 7">
    <name type="scientific">Hamiltosporidium tvaerminnensis</name>
    <dbReference type="NCBI Taxonomy" id="1176355"/>
    <lineage>
        <taxon>Eukaryota</taxon>
        <taxon>Fungi</taxon>
        <taxon>Fungi incertae sedis</taxon>
        <taxon>Microsporidia</taxon>
        <taxon>Dubosqiidae</taxon>
        <taxon>Hamiltosporidium</taxon>
    </lineage>
</organism>
<evidence type="ECO:0000313" key="6">
    <source>
        <dbReference type="EMBL" id="TBU10257.1"/>
    </source>
</evidence>
<dbReference type="GO" id="GO:0017110">
    <property type="term" value="F:nucleoside diphosphate phosphatase activity"/>
    <property type="evidence" value="ECO:0007669"/>
    <property type="project" value="UniProtKB-ARBA"/>
</dbReference>
<dbReference type="InterPro" id="IPR000407">
    <property type="entry name" value="GDA1_CD39_NTPase"/>
</dbReference>
<sequence>MIHNYSKMNFIMVLLYFIKILCSVFPEIQPILEDKGYKGKSEYVAVIDAGSTGTRLNIYEFLEPGYFLNSYFVAKSEPGLSTLRDRDKIEKTLKTILDEGSEFLDSKNISIKDIPISFQATAGLRMLSEDLTADILENIKLFFHAKQLNVKDYEIAVIDGMREGIYALESLIYLRTFEKNVIYNLFCKNLERDNKLRHPDIEKCSEIILNKNEKDTRKTTYGIIDMGGGSVQVALQLKNKDDNLPERDIIPTHSFFMYVHSFLGYGMKEVMEKIYNHSDFSYCLQKDTKSLETCQDIFKEIFIDSNNTESLKKIKKPDINSVDELYLVSYFYDILSQLNIDKRTTLSQIKRNFLAKCSFLDTEFCRQGFYLINFLDEYKLEDDKEIIVTNQIDGFYLNWSIGKALSLAE</sequence>
<keyword evidence="7" id="KW-1185">Reference proteome</keyword>
<dbReference type="Pfam" id="PF01150">
    <property type="entry name" value="GDA1_CD39"/>
    <property type="match status" value="1"/>
</dbReference>
<name>A0A4Q9LPX8_9MICR</name>
<evidence type="ECO:0000256" key="3">
    <source>
        <dbReference type="PIRSR" id="PIRSR600407-1"/>
    </source>
</evidence>
<dbReference type="Proteomes" id="UP000292282">
    <property type="component" value="Unassembled WGS sequence"/>
</dbReference>
<keyword evidence="4" id="KW-0067">ATP-binding</keyword>
<dbReference type="PANTHER" id="PTHR11782">
    <property type="entry name" value="ADENOSINE/GUANOSINE DIPHOSPHATASE"/>
    <property type="match status" value="1"/>
</dbReference>
<evidence type="ECO:0000256" key="5">
    <source>
        <dbReference type="SAM" id="SignalP"/>
    </source>
</evidence>
<dbReference type="EMBL" id="PITK01001901">
    <property type="protein sequence ID" value="TBU10257.1"/>
    <property type="molecule type" value="Genomic_DNA"/>
</dbReference>
<dbReference type="STRING" id="1176355.A0A4Q9LPX8"/>
<feature type="binding site" evidence="4">
    <location>
        <begin position="228"/>
        <end position="232"/>
    </location>
    <ligand>
        <name>ATP</name>
        <dbReference type="ChEBI" id="CHEBI:30616"/>
    </ligand>
</feature>
<evidence type="ECO:0000256" key="2">
    <source>
        <dbReference type="ARBA" id="ARBA00022801"/>
    </source>
</evidence>
<reference evidence="6 7" key="1">
    <citation type="submission" date="2017-12" db="EMBL/GenBank/DDBJ databases">
        <authorList>
            <person name="Pombert J.-F."/>
            <person name="Haag K.L."/>
            <person name="Ebert D."/>
        </authorList>
    </citation>
    <scope>NUCLEOTIDE SEQUENCE [LARGE SCALE GENOMIC DNA]</scope>
    <source>
        <strain evidence="6">IL-G-3</strain>
    </source>
</reference>
<proteinExistence type="inferred from homology"/>
<keyword evidence="5" id="KW-0732">Signal</keyword>
<dbReference type="GO" id="GO:0005524">
    <property type="term" value="F:ATP binding"/>
    <property type="evidence" value="ECO:0007669"/>
    <property type="project" value="UniProtKB-KW"/>
</dbReference>